<evidence type="ECO:0000313" key="2">
    <source>
        <dbReference type="EMBL" id="TID19354.1"/>
    </source>
</evidence>
<evidence type="ECO:0000313" key="3">
    <source>
        <dbReference type="Proteomes" id="UP000298493"/>
    </source>
</evidence>
<name>A0A4Z1NTW8_9PEZI</name>
<dbReference type="Pfam" id="PF09365">
    <property type="entry name" value="DUF2461"/>
    <property type="match status" value="1"/>
</dbReference>
<accession>A0A4Z1NTW8</accession>
<dbReference type="PANTHER" id="PTHR36452">
    <property type="entry name" value="CHROMOSOME 12, WHOLE GENOME SHOTGUN SEQUENCE"/>
    <property type="match status" value="1"/>
</dbReference>
<keyword evidence="3" id="KW-1185">Reference proteome</keyword>
<dbReference type="Proteomes" id="UP000298493">
    <property type="component" value="Unassembled WGS sequence"/>
</dbReference>
<sequence>MYCVAGGLWMPEANAVALLRRDIDRRPQRIKAVLKSAGIRKEFLEGVPDNDAKVVEKFVAQSSQGALKTKPKGFDADHKEIDLLRLKNFTLTRKLGDRDVLGHQGLARISELIATLVPFITYLNSVVMPDGEDEDEVDDDEEDGSVEVDG</sequence>
<organism evidence="2 3">
    <name type="scientific">Venturia nashicola</name>
    <dbReference type="NCBI Taxonomy" id="86259"/>
    <lineage>
        <taxon>Eukaryota</taxon>
        <taxon>Fungi</taxon>
        <taxon>Dikarya</taxon>
        <taxon>Ascomycota</taxon>
        <taxon>Pezizomycotina</taxon>
        <taxon>Dothideomycetes</taxon>
        <taxon>Pleosporomycetidae</taxon>
        <taxon>Venturiales</taxon>
        <taxon>Venturiaceae</taxon>
        <taxon>Venturia</taxon>
    </lineage>
</organism>
<reference evidence="2 3" key="1">
    <citation type="submission" date="2019-04" db="EMBL/GenBank/DDBJ databases">
        <title>High contiguity whole genome sequence and gene annotation resource for two Venturia nashicola isolates.</title>
        <authorList>
            <person name="Prokchorchik M."/>
            <person name="Won K."/>
            <person name="Lee Y."/>
            <person name="Choi E.D."/>
            <person name="Segonzac C."/>
            <person name="Sohn K.H."/>
        </authorList>
    </citation>
    <scope>NUCLEOTIDE SEQUENCE [LARGE SCALE GENOMIC DNA]</scope>
    <source>
        <strain evidence="2 3">PRI2</strain>
    </source>
</reference>
<dbReference type="STRING" id="86259.A0A4Z1NTW8"/>
<evidence type="ECO:0000256" key="1">
    <source>
        <dbReference type="SAM" id="MobiDB-lite"/>
    </source>
</evidence>
<protein>
    <submittedName>
        <fullName evidence="2">Uncharacterized protein</fullName>
    </submittedName>
</protein>
<dbReference type="InterPro" id="IPR012808">
    <property type="entry name" value="CHP02453"/>
</dbReference>
<dbReference type="EMBL" id="SNSC02000012">
    <property type="protein sequence ID" value="TID19354.1"/>
    <property type="molecule type" value="Genomic_DNA"/>
</dbReference>
<proteinExistence type="predicted"/>
<dbReference type="PANTHER" id="PTHR36452:SF1">
    <property type="entry name" value="DUF2461 DOMAIN-CONTAINING PROTEIN"/>
    <property type="match status" value="1"/>
</dbReference>
<dbReference type="AlphaFoldDB" id="A0A4Z1NTW8"/>
<comment type="caution">
    <text evidence="2">The sequence shown here is derived from an EMBL/GenBank/DDBJ whole genome shotgun (WGS) entry which is preliminary data.</text>
</comment>
<gene>
    <name evidence="2" type="ORF">E6O75_ATG06692</name>
</gene>
<feature type="region of interest" description="Disordered" evidence="1">
    <location>
        <begin position="130"/>
        <end position="150"/>
    </location>
</feature>